<dbReference type="EMBL" id="JH921445">
    <property type="protein sequence ID" value="EKD14483.1"/>
    <property type="molecule type" value="Genomic_DNA"/>
</dbReference>
<evidence type="ECO:0000313" key="2">
    <source>
        <dbReference type="EMBL" id="EKD14483.1"/>
    </source>
</evidence>
<protein>
    <submittedName>
        <fullName evidence="2">Uncharacterized protein</fullName>
    </submittedName>
</protein>
<accession>K1X0V0</accession>
<reference evidence="2 3" key="1">
    <citation type="journal article" date="2012" name="BMC Genomics">
        <title>Sequencing the genome of Marssonina brunnea reveals fungus-poplar co-evolution.</title>
        <authorList>
            <person name="Zhu S."/>
            <person name="Cao Y.-Z."/>
            <person name="Jiang C."/>
            <person name="Tan B.-Y."/>
            <person name="Wang Z."/>
            <person name="Feng S."/>
            <person name="Zhang L."/>
            <person name="Su X.-H."/>
            <person name="Brejova B."/>
            <person name="Vinar T."/>
            <person name="Xu M."/>
            <person name="Wang M.-X."/>
            <person name="Zhang S.-G."/>
            <person name="Huang M.-R."/>
            <person name="Wu R."/>
            <person name="Zhou Y."/>
        </authorList>
    </citation>
    <scope>NUCLEOTIDE SEQUENCE [LARGE SCALE GENOMIC DNA]</scope>
    <source>
        <strain evidence="2 3">MB_m1</strain>
    </source>
</reference>
<feature type="region of interest" description="Disordered" evidence="1">
    <location>
        <begin position="1"/>
        <end position="74"/>
    </location>
</feature>
<dbReference type="OrthoDB" id="3547043at2759"/>
<name>K1X0V0_MARBU</name>
<proteinExistence type="predicted"/>
<sequence length="112" mass="12316">MSTQTSATTTSSSPDPEKSLDSLKPTISQHELHHEHGIKTIDFAPGSYVQSNNASSSPSLSSSSSSSSPGDEVELMRRMSLGNRVQKMLWNPRAKYTRRGKIARALERDRVI</sequence>
<gene>
    <name evidence="2" type="ORF">MBM_07204</name>
</gene>
<feature type="compositionally biased region" description="Low complexity" evidence="1">
    <location>
        <begin position="1"/>
        <end position="13"/>
    </location>
</feature>
<dbReference type="GeneID" id="18763139"/>
<dbReference type="AlphaFoldDB" id="K1X0V0"/>
<feature type="compositionally biased region" description="Low complexity" evidence="1">
    <location>
        <begin position="55"/>
        <end position="69"/>
    </location>
</feature>
<keyword evidence="3" id="KW-1185">Reference proteome</keyword>
<dbReference type="HOGENOM" id="CLU_2146400_0_0_1"/>
<dbReference type="Proteomes" id="UP000006753">
    <property type="component" value="Unassembled WGS sequence"/>
</dbReference>
<dbReference type="InParanoid" id="K1X0V0"/>
<feature type="compositionally biased region" description="Basic and acidic residues" evidence="1">
    <location>
        <begin position="30"/>
        <end position="39"/>
    </location>
</feature>
<organism evidence="2 3">
    <name type="scientific">Marssonina brunnea f. sp. multigermtubi (strain MB_m1)</name>
    <name type="common">Marssonina leaf spot fungus</name>
    <dbReference type="NCBI Taxonomy" id="1072389"/>
    <lineage>
        <taxon>Eukaryota</taxon>
        <taxon>Fungi</taxon>
        <taxon>Dikarya</taxon>
        <taxon>Ascomycota</taxon>
        <taxon>Pezizomycotina</taxon>
        <taxon>Leotiomycetes</taxon>
        <taxon>Helotiales</taxon>
        <taxon>Drepanopezizaceae</taxon>
        <taxon>Drepanopeziza</taxon>
    </lineage>
</organism>
<dbReference type="KEGG" id="mbe:MBM_07204"/>
<evidence type="ECO:0000313" key="3">
    <source>
        <dbReference type="Proteomes" id="UP000006753"/>
    </source>
</evidence>
<evidence type="ECO:0000256" key="1">
    <source>
        <dbReference type="SAM" id="MobiDB-lite"/>
    </source>
</evidence>